<dbReference type="CDD" id="cd17324">
    <property type="entry name" value="MFS_NepI_like"/>
    <property type="match status" value="1"/>
</dbReference>
<organism evidence="10 11">
    <name type="scientific">Agarivorans gilvus</name>
    <dbReference type="NCBI Taxonomy" id="680279"/>
    <lineage>
        <taxon>Bacteria</taxon>
        <taxon>Pseudomonadati</taxon>
        <taxon>Pseudomonadota</taxon>
        <taxon>Gammaproteobacteria</taxon>
        <taxon>Alteromonadales</taxon>
        <taxon>Alteromonadaceae</taxon>
        <taxon>Agarivorans</taxon>
    </lineage>
</organism>
<evidence type="ECO:0000256" key="1">
    <source>
        <dbReference type="ARBA" id="ARBA00004651"/>
    </source>
</evidence>
<feature type="transmembrane region" description="Helical" evidence="8">
    <location>
        <begin position="135"/>
        <end position="158"/>
    </location>
</feature>
<dbReference type="Gene3D" id="1.20.1250.20">
    <property type="entry name" value="MFS general substrate transporter like domains"/>
    <property type="match status" value="1"/>
</dbReference>
<feature type="transmembrane region" description="Helical" evidence="8">
    <location>
        <begin position="103"/>
        <end position="128"/>
    </location>
</feature>
<dbReference type="EMBL" id="BMDY01000021">
    <property type="protein sequence ID" value="GGB15285.1"/>
    <property type="molecule type" value="Genomic_DNA"/>
</dbReference>
<dbReference type="InterPro" id="IPR036259">
    <property type="entry name" value="MFS_trans_sf"/>
</dbReference>
<sequence length="406" mass="43042">MPYQQNSKGFWRVTSAVSAASLVTFFNLYLVQPLLPVFAQDYQLSALGASAMLSAAMLGMAVGLLLLASLSDALGRRKILLLSIAVVPSLSLLIGLAHPSSFYALIGLRFIQGFCLAGVPAVAIAYLAEQLDARALVKAVGIFIAANSLGGIGGRLLGGWSADLLGSWQMAFVVVALLSLVMAGSVLMLLPTERATSIQPWRLSQSMRHYLGHLRNPQLVCAYLVGGIGFGVFINQFSYLTFILAEAPYSLPASLTSLLFLSYLGGTFTASSSGRIAQRYGGKRCIILGLLVMSLASLLSLVDHLGMILLAMVISSMGFFFSHAQASAWVNQHATQAKASASALYTITYYIGAASGGALMQPFYSAWGWAGIVLFSLVALLSVALIAQRFLSEADPLASLPTILPR</sequence>
<feature type="transmembrane region" description="Helical" evidence="8">
    <location>
        <begin position="285"/>
        <end position="302"/>
    </location>
</feature>
<keyword evidence="7 8" id="KW-0472">Membrane</keyword>
<name>A0ABQ1I5X4_9ALTE</name>
<keyword evidence="6 8" id="KW-1133">Transmembrane helix</keyword>
<gene>
    <name evidence="10" type="ORF">GCM10007414_30930</name>
</gene>
<dbReference type="Pfam" id="PF07690">
    <property type="entry name" value="MFS_1"/>
    <property type="match status" value="1"/>
</dbReference>
<evidence type="ECO:0000256" key="3">
    <source>
        <dbReference type="ARBA" id="ARBA00022448"/>
    </source>
</evidence>
<dbReference type="InterPro" id="IPR020846">
    <property type="entry name" value="MFS_dom"/>
</dbReference>
<dbReference type="PANTHER" id="PTHR43271:SF1">
    <property type="entry name" value="INNER MEMBRANE TRANSPORT PROTEIN YNFM"/>
    <property type="match status" value="1"/>
</dbReference>
<proteinExistence type="inferred from homology"/>
<feature type="transmembrane region" description="Helical" evidence="8">
    <location>
        <begin position="79"/>
        <end position="97"/>
    </location>
</feature>
<dbReference type="InterPro" id="IPR011701">
    <property type="entry name" value="MFS"/>
</dbReference>
<evidence type="ECO:0000256" key="2">
    <source>
        <dbReference type="ARBA" id="ARBA00008335"/>
    </source>
</evidence>
<dbReference type="PROSITE" id="PS50850">
    <property type="entry name" value="MFS"/>
    <property type="match status" value="1"/>
</dbReference>
<feature type="transmembrane region" description="Helical" evidence="8">
    <location>
        <begin position="170"/>
        <end position="190"/>
    </location>
</feature>
<keyword evidence="4" id="KW-1003">Cell membrane</keyword>
<keyword evidence="5 8" id="KW-0812">Transmembrane</keyword>
<feature type="transmembrane region" description="Helical" evidence="8">
    <location>
        <begin position="251"/>
        <end position="273"/>
    </location>
</feature>
<comment type="subcellular location">
    <subcellularLocation>
        <location evidence="1">Cell membrane</location>
        <topology evidence="1">Multi-pass membrane protein</topology>
    </subcellularLocation>
</comment>
<reference evidence="11" key="1">
    <citation type="journal article" date="2019" name="Int. J. Syst. Evol. Microbiol.">
        <title>The Global Catalogue of Microorganisms (GCM) 10K type strain sequencing project: providing services to taxonomists for standard genome sequencing and annotation.</title>
        <authorList>
            <consortium name="The Broad Institute Genomics Platform"/>
            <consortium name="The Broad Institute Genome Sequencing Center for Infectious Disease"/>
            <person name="Wu L."/>
            <person name="Ma J."/>
        </authorList>
    </citation>
    <scope>NUCLEOTIDE SEQUENCE [LARGE SCALE GENOMIC DNA]</scope>
    <source>
        <strain evidence="11">CGMCC 1.10131</strain>
    </source>
</reference>
<evidence type="ECO:0000259" key="9">
    <source>
        <dbReference type="PROSITE" id="PS50850"/>
    </source>
</evidence>
<feature type="domain" description="Major facilitator superfamily (MFS) profile" evidence="9">
    <location>
        <begin position="13"/>
        <end position="396"/>
    </location>
</feature>
<dbReference type="SUPFAM" id="SSF103473">
    <property type="entry name" value="MFS general substrate transporter"/>
    <property type="match status" value="1"/>
</dbReference>
<feature type="transmembrane region" description="Helical" evidence="8">
    <location>
        <begin position="42"/>
        <end position="67"/>
    </location>
</feature>
<dbReference type="RefSeq" id="WP_055734632.1">
    <property type="nucleotide sequence ID" value="NZ_BMDY01000021.1"/>
</dbReference>
<protein>
    <submittedName>
        <fullName evidence="10">MFS transporter</fullName>
    </submittedName>
</protein>
<comment type="similarity">
    <text evidence="2">Belongs to the major facilitator superfamily.</text>
</comment>
<feature type="transmembrane region" description="Helical" evidence="8">
    <location>
        <begin position="9"/>
        <end position="30"/>
    </location>
</feature>
<keyword evidence="3" id="KW-0813">Transport</keyword>
<evidence type="ECO:0000256" key="7">
    <source>
        <dbReference type="ARBA" id="ARBA00023136"/>
    </source>
</evidence>
<evidence type="ECO:0000313" key="11">
    <source>
        <dbReference type="Proteomes" id="UP000651977"/>
    </source>
</evidence>
<evidence type="ECO:0000256" key="8">
    <source>
        <dbReference type="SAM" id="Phobius"/>
    </source>
</evidence>
<dbReference type="Proteomes" id="UP000651977">
    <property type="component" value="Unassembled WGS sequence"/>
</dbReference>
<evidence type="ECO:0000256" key="4">
    <source>
        <dbReference type="ARBA" id="ARBA00022475"/>
    </source>
</evidence>
<feature type="transmembrane region" description="Helical" evidence="8">
    <location>
        <begin position="220"/>
        <end position="245"/>
    </location>
</feature>
<evidence type="ECO:0000256" key="5">
    <source>
        <dbReference type="ARBA" id="ARBA00022692"/>
    </source>
</evidence>
<feature type="transmembrane region" description="Helical" evidence="8">
    <location>
        <begin position="308"/>
        <end position="330"/>
    </location>
</feature>
<keyword evidence="11" id="KW-1185">Reference proteome</keyword>
<evidence type="ECO:0000313" key="10">
    <source>
        <dbReference type="EMBL" id="GGB15285.1"/>
    </source>
</evidence>
<feature type="transmembrane region" description="Helical" evidence="8">
    <location>
        <begin position="366"/>
        <end position="387"/>
    </location>
</feature>
<comment type="caution">
    <text evidence="10">The sequence shown here is derived from an EMBL/GenBank/DDBJ whole genome shotgun (WGS) entry which is preliminary data.</text>
</comment>
<evidence type="ECO:0000256" key="6">
    <source>
        <dbReference type="ARBA" id="ARBA00022989"/>
    </source>
</evidence>
<dbReference type="PANTHER" id="PTHR43271">
    <property type="entry name" value="BLL2771 PROTEIN"/>
    <property type="match status" value="1"/>
</dbReference>
<accession>A0ABQ1I5X4</accession>
<feature type="transmembrane region" description="Helical" evidence="8">
    <location>
        <begin position="342"/>
        <end position="360"/>
    </location>
</feature>